<dbReference type="EMBL" id="JADEXP010000584">
    <property type="protein sequence ID" value="MBE9070907.1"/>
    <property type="molecule type" value="Genomic_DNA"/>
</dbReference>
<proteinExistence type="predicted"/>
<dbReference type="InterPro" id="IPR045392">
    <property type="entry name" value="DUF6519"/>
</dbReference>
<dbReference type="Pfam" id="PF20129">
    <property type="entry name" value="DUF6519"/>
    <property type="match status" value="1"/>
</dbReference>
<dbReference type="RefSeq" id="WP_193996734.1">
    <property type="nucleotide sequence ID" value="NZ_JADEXP010000584.1"/>
</dbReference>
<evidence type="ECO:0000313" key="2">
    <source>
        <dbReference type="Proteomes" id="UP000615026"/>
    </source>
</evidence>
<feature type="non-terminal residue" evidence="1">
    <location>
        <position position="567"/>
    </location>
</feature>
<dbReference type="Proteomes" id="UP000615026">
    <property type="component" value="Unassembled WGS sequence"/>
</dbReference>
<evidence type="ECO:0000313" key="1">
    <source>
        <dbReference type="EMBL" id="MBE9070907.1"/>
    </source>
</evidence>
<protein>
    <submittedName>
        <fullName evidence="1">Uncharacterized protein</fullName>
    </submittedName>
</protein>
<dbReference type="AlphaFoldDB" id="A0A929A0G4"/>
<reference evidence="1" key="1">
    <citation type="submission" date="2020-10" db="EMBL/GenBank/DDBJ databases">
        <authorList>
            <person name="Castelo-Branco R."/>
            <person name="Eusebio N."/>
            <person name="Adriana R."/>
            <person name="Vieira A."/>
            <person name="Brugerolle De Fraissinette N."/>
            <person name="Rezende De Castro R."/>
            <person name="Schneider M.P."/>
            <person name="Vasconcelos V."/>
            <person name="Leao P.N."/>
        </authorList>
    </citation>
    <scope>NUCLEOTIDE SEQUENCE</scope>
    <source>
        <strain evidence="1">LEGE 11479</strain>
    </source>
</reference>
<sequence length="567" mass="62893">MAHADISRFLFQPEKRYTSVRMQQGRVMLDSDWNEFERLDHELDRQTLIDILCAKGTANDGFRITQPQVVDTSADTPATYDFAIASGSFYLGGLRFEAAGSQSFLTQTDWLQLAENTPTAPVDLEGDSVRYDLVYLRGWEQCVSAVEDSELLERALGGPDTSVRVRRMGRVEILPDVAADTCAEAVARLTRQLTTDPSGETGEIIHSLDERTCELQSAARLSVTFDLDGLAEDPCRPAVSGGYLGADNQTMRIQLTAPNRFVWSYNNAAPLYRVQVDVADLTRVRFLTLPRDQEAQPLTNQTVEIIPWGAFLPNQEKVAELQGQFFRVGTSYNPVDNSLTLAAPIDQAWLDWLADNSQYWSDRDPSERQQYFYLRLWTGSGEADQPDIGFTPGTAVAIPGTGVTATFSNVGIARDFWVLALRPNTPTEVVPWSLLESAPPAGPRQYFAPLALLRWSLVNGELQPSVQDCRERFQPLCQVNGCCTVTVGDGRTSHGLFNSLEDAISFLPTDGGKICLLPGQHQTNANLRNRRNIRITGCSVHTIVQPRADRVTDPIFQIAASQNIQLD</sequence>
<comment type="caution">
    <text evidence="1">The sequence shown here is derived from an EMBL/GenBank/DDBJ whole genome shotgun (WGS) entry which is preliminary data.</text>
</comment>
<name>A0A929A0G4_LEPEC</name>
<organism evidence="1 2">
    <name type="scientific">Leptolyngbya cf. ectocarpi LEGE 11479</name>
    <dbReference type="NCBI Taxonomy" id="1828722"/>
    <lineage>
        <taxon>Bacteria</taxon>
        <taxon>Bacillati</taxon>
        <taxon>Cyanobacteriota</taxon>
        <taxon>Cyanophyceae</taxon>
        <taxon>Leptolyngbyales</taxon>
        <taxon>Leptolyngbyaceae</taxon>
        <taxon>Leptolyngbya group</taxon>
        <taxon>Leptolyngbya</taxon>
    </lineage>
</organism>
<keyword evidence="2" id="KW-1185">Reference proteome</keyword>
<gene>
    <name evidence="1" type="ORF">IQ260_30175</name>
</gene>
<accession>A0A929A0G4</accession>